<protein>
    <submittedName>
        <fullName evidence="2">Uncharacterized protein</fullName>
    </submittedName>
</protein>
<reference evidence="3" key="1">
    <citation type="journal article" date="2012" name="MBio">
        <title>Comparative genome analysis of Trichophyton rubrum and related dermatophytes reveals candidate genes involved in infection.</title>
        <authorList>
            <person name="Martinez D.A."/>
            <person name="Oliver B.G."/>
            <person name="Graeser Y."/>
            <person name="Goldberg J.M."/>
            <person name="Li W."/>
            <person name="Martinez-Rossi N.M."/>
            <person name="Monod M."/>
            <person name="Shelest E."/>
            <person name="Barton R.C."/>
            <person name="Birch E."/>
            <person name="Brakhage A.A."/>
            <person name="Chen Z."/>
            <person name="Gurr S.J."/>
            <person name="Heiman D."/>
            <person name="Heitman J."/>
            <person name="Kosti I."/>
            <person name="Rossi A."/>
            <person name="Saif S."/>
            <person name="Samalova M."/>
            <person name="Saunders C.W."/>
            <person name="Shea T."/>
            <person name="Summerbell R.C."/>
            <person name="Xu J."/>
            <person name="Young S."/>
            <person name="Zeng Q."/>
            <person name="Birren B.W."/>
            <person name="Cuomo C.A."/>
            <person name="White T.C."/>
        </authorList>
    </citation>
    <scope>NUCLEOTIDE SEQUENCE [LARGE SCALE GENOMIC DNA]</scope>
    <source>
        <strain evidence="3">ATCC MYA-4605 / CBS 113480</strain>
    </source>
</reference>
<dbReference type="Proteomes" id="UP000002035">
    <property type="component" value="Unassembled WGS sequence"/>
</dbReference>
<gene>
    <name evidence="2" type="ORF">MCYG_02506</name>
</gene>
<feature type="compositionally biased region" description="Basic and acidic residues" evidence="1">
    <location>
        <begin position="156"/>
        <end position="175"/>
    </location>
</feature>
<dbReference type="RefSeq" id="XP_002849572.1">
    <property type="nucleotide sequence ID" value="XM_002849526.1"/>
</dbReference>
<accession>C5FG02</accession>
<evidence type="ECO:0000313" key="3">
    <source>
        <dbReference type="Proteomes" id="UP000002035"/>
    </source>
</evidence>
<dbReference type="GeneID" id="9222542"/>
<evidence type="ECO:0000313" key="2">
    <source>
        <dbReference type="EMBL" id="EEQ29687.1"/>
    </source>
</evidence>
<organism evidence="2 3">
    <name type="scientific">Arthroderma otae (strain ATCC MYA-4605 / CBS 113480)</name>
    <name type="common">Microsporum canis</name>
    <dbReference type="NCBI Taxonomy" id="554155"/>
    <lineage>
        <taxon>Eukaryota</taxon>
        <taxon>Fungi</taxon>
        <taxon>Dikarya</taxon>
        <taxon>Ascomycota</taxon>
        <taxon>Pezizomycotina</taxon>
        <taxon>Eurotiomycetes</taxon>
        <taxon>Eurotiomycetidae</taxon>
        <taxon>Onygenales</taxon>
        <taxon>Arthrodermataceae</taxon>
        <taxon>Microsporum</taxon>
    </lineage>
</organism>
<evidence type="ECO:0000256" key="1">
    <source>
        <dbReference type="SAM" id="MobiDB-lite"/>
    </source>
</evidence>
<dbReference type="AlphaFoldDB" id="C5FG02"/>
<keyword evidence="3" id="KW-1185">Reference proteome</keyword>
<proteinExistence type="predicted"/>
<feature type="region of interest" description="Disordered" evidence="1">
    <location>
        <begin position="156"/>
        <end position="182"/>
    </location>
</feature>
<name>C5FG02_ARTOC</name>
<sequence length="234" mass="27089">MIEEEKKEKKKDNENERAILWRRAELAKVKTSKTVGSLIIIHGISEAGPMGGKYAAPPFTPSFEHIFFNPCAPLRIGGWILSSEWFGYWFVCICVCKTVGEEEEHKKKRSKDKRNNAAFYSTRKEEASQEFARRCGYARWNRMIYLVSVALSDREREEEKKNRKKTKTIEGERNVNGRRANNKNKMGMQNIVAIIRIQGSRRSQMTSCIKQQAIPHLSTRAQRLLFPPQLAPRN</sequence>
<dbReference type="EMBL" id="DS995702">
    <property type="protein sequence ID" value="EEQ29687.1"/>
    <property type="molecule type" value="Genomic_DNA"/>
</dbReference>
<dbReference type="HOGENOM" id="CLU_1184776_0_0_1"/>
<dbReference type="VEuPathDB" id="FungiDB:MCYG_02506"/>